<comment type="caution">
    <text evidence="2">The sequence shown here is derived from an EMBL/GenBank/DDBJ whole genome shotgun (WGS) entry which is preliminary data.</text>
</comment>
<dbReference type="InterPro" id="IPR037522">
    <property type="entry name" value="HD_GYP_dom"/>
</dbReference>
<name>A0A368U6I7_9GAMM</name>
<proteinExistence type="predicted"/>
<dbReference type="OrthoDB" id="9764808at2"/>
<dbReference type="EMBL" id="QPIJ01000019">
    <property type="protein sequence ID" value="RCV92067.1"/>
    <property type="molecule type" value="Genomic_DNA"/>
</dbReference>
<dbReference type="PROSITE" id="PS51832">
    <property type="entry name" value="HD_GYP"/>
    <property type="match status" value="1"/>
</dbReference>
<accession>A0A368U6I7</accession>
<dbReference type="Pfam" id="PF07238">
    <property type="entry name" value="PilZ"/>
    <property type="match status" value="1"/>
</dbReference>
<dbReference type="InterPro" id="IPR052020">
    <property type="entry name" value="Cyclic_di-GMP/3'3'-cGAMP_PDE"/>
</dbReference>
<dbReference type="CDD" id="cd00077">
    <property type="entry name" value="HDc"/>
    <property type="match status" value="1"/>
</dbReference>
<keyword evidence="2" id="KW-0378">Hydrolase</keyword>
<dbReference type="SMART" id="SM00471">
    <property type="entry name" value="HDc"/>
    <property type="match status" value="1"/>
</dbReference>
<gene>
    <name evidence="2" type="ORF">DU506_09900</name>
</gene>
<dbReference type="PANTHER" id="PTHR45228">
    <property type="entry name" value="CYCLIC DI-GMP PHOSPHODIESTERASE TM_0186-RELATED"/>
    <property type="match status" value="1"/>
</dbReference>
<reference evidence="2 3" key="1">
    <citation type="submission" date="2018-07" db="EMBL/GenBank/DDBJ databases">
        <title>Halomonas rutogse sp. nov., isolated from Lake TangqianCo on Tibetan Plateau.</title>
        <authorList>
            <person name="Lu H."/>
            <person name="Xing P."/>
            <person name="Wu Q."/>
        </authorList>
    </citation>
    <scope>NUCLEOTIDE SEQUENCE [LARGE SCALE GENOMIC DNA]</scope>
    <source>
        <strain evidence="2 3">TQ8S</strain>
    </source>
</reference>
<dbReference type="SUPFAM" id="SSF109604">
    <property type="entry name" value="HD-domain/PDEase-like"/>
    <property type="match status" value="1"/>
</dbReference>
<evidence type="ECO:0000259" key="1">
    <source>
        <dbReference type="PROSITE" id="PS51832"/>
    </source>
</evidence>
<dbReference type="GO" id="GO:0035438">
    <property type="term" value="F:cyclic-di-GMP binding"/>
    <property type="evidence" value="ECO:0007669"/>
    <property type="project" value="InterPro"/>
</dbReference>
<dbReference type="GO" id="GO:0008081">
    <property type="term" value="F:phosphoric diester hydrolase activity"/>
    <property type="evidence" value="ECO:0007669"/>
    <property type="project" value="UniProtKB-ARBA"/>
</dbReference>
<dbReference type="Proteomes" id="UP000253204">
    <property type="component" value="Unassembled WGS sequence"/>
</dbReference>
<feature type="domain" description="HD-GYP" evidence="1">
    <location>
        <begin position="311"/>
        <end position="507"/>
    </location>
</feature>
<keyword evidence="3" id="KW-1185">Reference proteome</keyword>
<dbReference type="InterPro" id="IPR009875">
    <property type="entry name" value="PilZ_domain"/>
</dbReference>
<protein>
    <submittedName>
        <fullName evidence="2">Phosphohydrolase</fullName>
    </submittedName>
</protein>
<evidence type="ECO:0000313" key="2">
    <source>
        <dbReference type="EMBL" id="RCV92067.1"/>
    </source>
</evidence>
<evidence type="ECO:0000313" key="3">
    <source>
        <dbReference type="Proteomes" id="UP000253204"/>
    </source>
</evidence>
<dbReference type="Gene3D" id="1.10.3210.10">
    <property type="entry name" value="Hypothetical protein af1432"/>
    <property type="match status" value="1"/>
</dbReference>
<sequence>MAAQQDEFEKVIGPVSIEALLNALVETGGVSLQVEQAEAEREPIVLMEQHSGQMLVVDLSSVTHLLAELEEGTRFCLSGQTEGKLVRTSPLVLTETRRSGGRFLCCCEYPEYLEVLQRRESFRAELRMGMEVIATLYGEDDMAVQGDLRDLSQDGCQLELPMAASGLLASASSPLKIEFHFPDGTHFLADVTPCHQKTDADHKLLRLGCRFYDCSTEQERQIWYFVCEIEREAARYKKDVQGARLPSPLFEPKEGKSTANENIGRRDVKRYATPMARRLVKVAAYLDAQMLTLQQGSDIDSRQLSRYTDRLLVLHDEDREALLFASRCMTPEPLLVRHGLAVAIHLLDLVGKNIPGDVRKAIAASALVHDLGKALVPQVLFKSANFEAPHRQTLSEHVPLLLDRLKNCTWLSGKIATAVIGGINERMDGSGYPAGLIGDELHELARASAIVDVVEAMRRNRIDRPARTVQEIYRHLLRHPHQFDPRWMRRYVQHFKVLPIGSLVRFSSDQLAWIQRIDGQGNPVEVQLTQVNESPTRENLGASIRGNVLEKLGKPVGEVAVST</sequence>
<dbReference type="Gene3D" id="2.40.10.220">
    <property type="entry name" value="predicted glycosyltransferase like domains"/>
    <property type="match status" value="1"/>
</dbReference>
<dbReference type="InterPro" id="IPR003607">
    <property type="entry name" value="HD/PDEase_dom"/>
</dbReference>
<organism evidence="2 3">
    <name type="scientific">Vreelandella rituensis</name>
    <dbReference type="NCBI Taxonomy" id="2282306"/>
    <lineage>
        <taxon>Bacteria</taxon>
        <taxon>Pseudomonadati</taxon>
        <taxon>Pseudomonadota</taxon>
        <taxon>Gammaproteobacteria</taxon>
        <taxon>Oceanospirillales</taxon>
        <taxon>Halomonadaceae</taxon>
        <taxon>Vreelandella</taxon>
    </lineage>
</organism>
<dbReference type="AlphaFoldDB" id="A0A368U6I7"/>
<dbReference type="RefSeq" id="WP_114486778.1">
    <property type="nucleotide sequence ID" value="NZ_CBCSHM010000023.1"/>
</dbReference>
<dbReference type="Pfam" id="PF13487">
    <property type="entry name" value="HD_5"/>
    <property type="match status" value="1"/>
</dbReference>